<sequence length="56" mass="6491">MPEGIGKLKKLTSLTLYKNNLSGVLPDSIGSCVSYKPCWKLYFWCNFNWYGFFAYP</sequence>
<dbReference type="AlphaFoldDB" id="G7JI08"/>
<reference evidence="2" key="3">
    <citation type="submission" date="2015-04" db="UniProtKB">
        <authorList>
            <consortium name="EnsemblPlants"/>
        </authorList>
    </citation>
    <scope>IDENTIFICATION</scope>
    <source>
        <strain evidence="2">cv. Jemalong A17</strain>
    </source>
</reference>
<keyword evidence="3" id="KW-1185">Reference proteome</keyword>
<dbReference type="Gene3D" id="3.80.10.10">
    <property type="entry name" value="Ribonuclease Inhibitor"/>
    <property type="match status" value="1"/>
</dbReference>
<proteinExistence type="predicted"/>
<dbReference type="EnsemblPlants" id="AES92595">
    <property type="protein sequence ID" value="AES92595"/>
    <property type="gene ID" value="MTR_4g131790"/>
</dbReference>
<organism evidence="1 3">
    <name type="scientific">Medicago truncatula</name>
    <name type="common">Barrel medic</name>
    <name type="synonym">Medicago tribuloides</name>
    <dbReference type="NCBI Taxonomy" id="3880"/>
    <lineage>
        <taxon>Eukaryota</taxon>
        <taxon>Viridiplantae</taxon>
        <taxon>Streptophyta</taxon>
        <taxon>Embryophyta</taxon>
        <taxon>Tracheophyta</taxon>
        <taxon>Spermatophyta</taxon>
        <taxon>Magnoliopsida</taxon>
        <taxon>eudicotyledons</taxon>
        <taxon>Gunneridae</taxon>
        <taxon>Pentapetalae</taxon>
        <taxon>rosids</taxon>
        <taxon>fabids</taxon>
        <taxon>Fabales</taxon>
        <taxon>Fabaceae</taxon>
        <taxon>Papilionoideae</taxon>
        <taxon>50 kb inversion clade</taxon>
        <taxon>NPAAA clade</taxon>
        <taxon>Hologalegina</taxon>
        <taxon>IRL clade</taxon>
        <taxon>Trifolieae</taxon>
        <taxon>Medicago</taxon>
    </lineage>
</organism>
<gene>
    <name evidence="1" type="ordered locus">MTR_4g131790</name>
</gene>
<dbReference type="HOGENOM" id="CLU_3017285_0_0_1"/>
<dbReference type="PaxDb" id="3880-AES92595"/>
<accession>G7JI08</accession>
<evidence type="ECO:0000313" key="2">
    <source>
        <dbReference type="EnsemblPlants" id="AES92595"/>
    </source>
</evidence>
<dbReference type="Proteomes" id="UP000002051">
    <property type="component" value="Chromosome 4"/>
</dbReference>
<evidence type="ECO:0008006" key="4">
    <source>
        <dbReference type="Google" id="ProtNLM"/>
    </source>
</evidence>
<reference evidence="1 3" key="1">
    <citation type="journal article" date="2011" name="Nature">
        <title>The Medicago genome provides insight into the evolution of rhizobial symbioses.</title>
        <authorList>
            <person name="Young N.D."/>
            <person name="Debelle F."/>
            <person name="Oldroyd G.E."/>
            <person name="Geurts R."/>
            <person name="Cannon S.B."/>
            <person name="Udvardi M.K."/>
            <person name="Benedito V.A."/>
            <person name="Mayer K.F."/>
            <person name="Gouzy J."/>
            <person name="Schoof H."/>
            <person name="Van de Peer Y."/>
            <person name="Proost S."/>
            <person name="Cook D.R."/>
            <person name="Meyers B.C."/>
            <person name="Spannagl M."/>
            <person name="Cheung F."/>
            <person name="De Mita S."/>
            <person name="Krishnakumar V."/>
            <person name="Gundlach H."/>
            <person name="Zhou S."/>
            <person name="Mudge J."/>
            <person name="Bharti A.K."/>
            <person name="Murray J.D."/>
            <person name="Naoumkina M.A."/>
            <person name="Rosen B."/>
            <person name="Silverstein K.A."/>
            <person name="Tang H."/>
            <person name="Rombauts S."/>
            <person name="Zhao P.X."/>
            <person name="Zhou P."/>
            <person name="Barbe V."/>
            <person name="Bardou P."/>
            <person name="Bechner M."/>
            <person name="Bellec A."/>
            <person name="Berger A."/>
            <person name="Berges H."/>
            <person name="Bidwell S."/>
            <person name="Bisseling T."/>
            <person name="Choisne N."/>
            <person name="Couloux A."/>
            <person name="Denny R."/>
            <person name="Deshpande S."/>
            <person name="Dai X."/>
            <person name="Doyle J.J."/>
            <person name="Dudez A.M."/>
            <person name="Farmer A.D."/>
            <person name="Fouteau S."/>
            <person name="Franken C."/>
            <person name="Gibelin C."/>
            <person name="Gish J."/>
            <person name="Goldstein S."/>
            <person name="Gonzalez A.J."/>
            <person name="Green P.J."/>
            <person name="Hallab A."/>
            <person name="Hartog M."/>
            <person name="Hua A."/>
            <person name="Humphray S.J."/>
            <person name="Jeong D.H."/>
            <person name="Jing Y."/>
            <person name="Jocker A."/>
            <person name="Kenton S.M."/>
            <person name="Kim D.J."/>
            <person name="Klee K."/>
            <person name="Lai H."/>
            <person name="Lang C."/>
            <person name="Lin S."/>
            <person name="Macmil S.L."/>
            <person name="Magdelenat G."/>
            <person name="Matthews L."/>
            <person name="McCorrison J."/>
            <person name="Monaghan E.L."/>
            <person name="Mun J.H."/>
            <person name="Najar F.Z."/>
            <person name="Nicholson C."/>
            <person name="Noirot C."/>
            <person name="O'Bleness M."/>
            <person name="Paule C.R."/>
            <person name="Poulain J."/>
            <person name="Prion F."/>
            <person name="Qin B."/>
            <person name="Qu C."/>
            <person name="Retzel E.F."/>
            <person name="Riddle C."/>
            <person name="Sallet E."/>
            <person name="Samain S."/>
            <person name="Samson N."/>
            <person name="Sanders I."/>
            <person name="Saurat O."/>
            <person name="Scarpelli C."/>
            <person name="Schiex T."/>
            <person name="Segurens B."/>
            <person name="Severin A.J."/>
            <person name="Sherrier D.J."/>
            <person name="Shi R."/>
            <person name="Sims S."/>
            <person name="Singer S.R."/>
            <person name="Sinharoy S."/>
            <person name="Sterck L."/>
            <person name="Viollet A."/>
            <person name="Wang B.B."/>
            <person name="Wang K."/>
            <person name="Wang M."/>
            <person name="Wang X."/>
            <person name="Warfsmann J."/>
            <person name="Weissenbach J."/>
            <person name="White D.D."/>
            <person name="White J.D."/>
            <person name="Wiley G.B."/>
            <person name="Wincker P."/>
            <person name="Xing Y."/>
            <person name="Yang L."/>
            <person name="Yao Z."/>
            <person name="Ying F."/>
            <person name="Zhai J."/>
            <person name="Zhou L."/>
            <person name="Zuber A."/>
            <person name="Denarie J."/>
            <person name="Dixon R.A."/>
            <person name="May G.D."/>
            <person name="Schwartz D.C."/>
            <person name="Rogers J."/>
            <person name="Quetier F."/>
            <person name="Town C.D."/>
            <person name="Roe B.A."/>
        </authorList>
    </citation>
    <scope>NUCLEOTIDE SEQUENCE [LARGE SCALE GENOMIC DNA]</scope>
    <source>
        <strain evidence="1">A17</strain>
        <strain evidence="2 3">cv. Jemalong A17</strain>
    </source>
</reference>
<evidence type="ECO:0000313" key="1">
    <source>
        <dbReference type="EMBL" id="AES92595.1"/>
    </source>
</evidence>
<dbReference type="EMBL" id="CM001220">
    <property type="protein sequence ID" value="AES92595.1"/>
    <property type="molecule type" value="Genomic_DNA"/>
</dbReference>
<protein>
    <recommendedName>
        <fullName evidence="4">Non-specific serine/threonine protein kinase</fullName>
    </recommendedName>
</protein>
<dbReference type="SUPFAM" id="SSF52058">
    <property type="entry name" value="L domain-like"/>
    <property type="match status" value="1"/>
</dbReference>
<evidence type="ECO:0000313" key="3">
    <source>
        <dbReference type="Proteomes" id="UP000002051"/>
    </source>
</evidence>
<reference evidence="1 3" key="2">
    <citation type="journal article" date="2014" name="BMC Genomics">
        <title>An improved genome release (version Mt4.0) for the model legume Medicago truncatula.</title>
        <authorList>
            <person name="Tang H."/>
            <person name="Krishnakumar V."/>
            <person name="Bidwell S."/>
            <person name="Rosen B."/>
            <person name="Chan A."/>
            <person name="Zhou S."/>
            <person name="Gentzbittel L."/>
            <person name="Childs K.L."/>
            <person name="Yandell M."/>
            <person name="Gundlach H."/>
            <person name="Mayer K.F."/>
            <person name="Schwartz D.C."/>
            <person name="Town C.D."/>
        </authorList>
    </citation>
    <scope>GENOME REANNOTATION</scope>
    <source>
        <strain evidence="2 3">cv. Jemalong A17</strain>
    </source>
</reference>
<dbReference type="InterPro" id="IPR032675">
    <property type="entry name" value="LRR_dom_sf"/>
</dbReference>
<name>G7JI08_MEDTR</name>